<feature type="compositionally biased region" description="Polar residues" evidence="1">
    <location>
        <begin position="72"/>
        <end position="81"/>
    </location>
</feature>
<organism evidence="2 3">
    <name type="scientific">Diceros bicornis minor</name>
    <name type="common">South-central black rhinoceros</name>
    <dbReference type="NCBI Taxonomy" id="77932"/>
    <lineage>
        <taxon>Eukaryota</taxon>
        <taxon>Metazoa</taxon>
        <taxon>Chordata</taxon>
        <taxon>Craniata</taxon>
        <taxon>Vertebrata</taxon>
        <taxon>Euteleostomi</taxon>
        <taxon>Mammalia</taxon>
        <taxon>Eutheria</taxon>
        <taxon>Laurasiatheria</taxon>
        <taxon>Perissodactyla</taxon>
        <taxon>Rhinocerotidae</taxon>
        <taxon>Diceros</taxon>
    </lineage>
</organism>
<evidence type="ECO:0000313" key="2">
    <source>
        <dbReference type="EMBL" id="KAF5929585.1"/>
    </source>
</evidence>
<name>A0A7J7FNF9_DICBM</name>
<gene>
    <name evidence="2" type="ORF">HPG69_006307</name>
</gene>
<proteinExistence type="predicted"/>
<sequence>MAQLKQGVRSVAGKLSVFANGVMTSIQKDALIDVKRPSGVGLTDVDLVPLRDSRGEGQSSLDAGNQREESDTTQGQLNSANCGLGTGHPLSERTGEEKWGQHSKCAVDGRRGRAEGRGSNKGTRKLCLFEQMTEIR</sequence>
<feature type="region of interest" description="Disordered" evidence="1">
    <location>
        <begin position="46"/>
        <end position="121"/>
    </location>
</feature>
<evidence type="ECO:0000256" key="1">
    <source>
        <dbReference type="SAM" id="MobiDB-lite"/>
    </source>
</evidence>
<evidence type="ECO:0000313" key="3">
    <source>
        <dbReference type="Proteomes" id="UP000551758"/>
    </source>
</evidence>
<feature type="compositionally biased region" description="Basic and acidic residues" evidence="1">
    <location>
        <begin position="90"/>
        <end position="118"/>
    </location>
</feature>
<dbReference type="EMBL" id="JACDTQ010000051">
    <property type="protein sequence ID" value="KAF5929585.1"/>
    <property type="molecule type" value="Genomic_DNA"/>
</dbReference>
<accession>A0A7J7FNF9</accession>
<comment type="caution">
    <text evidence="2">The sequence shown here is derived from an EMBL/GenBank/DDBJ whole genome shotgun (WGS) entry which is preliminary data.</text>
</comment>
<reference evidence="2 3" key="1">
    <citation type="journal article" date="2020" name="Mol. Biol. Evol.">
        <title>Interspecific Gene Flow and the Evolution of Specialization in Black and White Rhinoceros.</title>
        <authorList>
            <person name="Moodley Y."/>
            <person name="Westbury M.V."/>
            <person name="Russo I.M."/>
            <person name="Gopalakrishnan S."/>
            <person name="Rakotoarivelo A."/>
            <person name="Olsen R.A."/>
            <person name="Prost S."/>
            <person name="Tunstall T."/>
            <person name="Ryder O.A."/>
            <person name="Dalen L."/>
            <person name="Bruford M.W."/>
        </authorList>
    </citation>
    <scope>NUCLEOTIDE SEQUENCE [LARGE SCALE GENOMIC DNA]</scope>
    <source>
        <strain evidence="2">SBR-YM</strain>
        <tissue evidence="2">Skin</tissue>
    </source>
</reference>
<dbReference type="AlphaFoldDB" id="A0A7J7FNF9"/>
<keyword evidence="3" id="KW-1185">Reference proteome</keyword>
<dbReference type="Proteomes" id="UP000551758">
    <property type="component" value="Unassembled WGS sequence"/>
</dbReference>
<protein>
    <submittedName>
        <fullName evidence="2">Uncharacterized protein</fullName>
    </submittedName>
</protein>